<dbReference type="InterPro" id="IPR002139">
    <property type="entry name" value="Ribo/fructo_kinase"/>
</dbReference>
<protein>
    <recommendedName>
        <fullName evidence="3">Carbohydrate kinase PfkB domain-containing protein</fullName>
    </recommendedName>
</protein>
<name>A0A2G9TKV7_TELCI</name>
<feature type="domain" description="Carbohydrate kinase PfkB" evidence="3">
    <location>
        <begin position="2"/>
        <end position="124"/>
    </location>
</feature>
<evidence type="ECO:0000313" key="5">
    <source>
        <dbReference type="Proteomes" id="UP000230423"/>
    </source>
</evidence>
<accession>A0A2G9TKV7</accession>
<keyword evidence="5" id="KW-1185">Reference proteome</keyword>
<dbReference type="GO" id="GO:0006796">
    <property type="term" value="P:phosphate-containing compound metabolic process"/>
    <property type="evidence" value="ECO:0007669"/>
    <property type="project" value="UniProtKB-ARBA"/>
</dbReference>
<organism evidence="4 5">
    <name type="scientific">Teladorsagia circumcincta</name>
    <name type="common">Brown stomach worm</name>
    <name type="synonym">Ostertagia circumcincta</name>
    <dbReference type="NCBI Taxonomy" id="45464"/>
    <lineage>
        <taxon>Eukaryota</taxon>
        <taxon>Metazoa</taxon>
        <taxon>Ecdysozoa</taxon>
        <taxon>Nematoda</taxon>
        <taxon>Chromadorea</taxon>
        <taxon>Rhabditida</taxon>
        <taxon>Rhabditina</taxon>
        <taxon>Rhabditomorpha</taxon>
        <taxon>Strongyloidea</taxon>
        <taxon>Trichostrongylidae</taxon>
        <taxon>Teladorsagia</taxon>
    </lineage>
</organism>
<keyword evidence="1" id="KW-0808">Transferase</keyword>
<dbReference type="AlphaFoldDB" id="A0A2G9TKV7"/>
<dbReference type="PRINTS" id="PR00990">
    <property type="entry name" value="RIBOKINASE"/>
</dbReference>
<dbReference type="InterPro" id="IPR011611">
    <property type="entry name" value="PfkB_dom"/>
</dbReference>
<dbReference type="Proteomes" id="UP000230423">
    <property type="component" value="Unassembled WGS sequence"/>
</dbReference>
<dbReference type="OrthoDB" id="415590at2759"/>
<gene>
    <name evidence="4" type="ORF">TELCIR_19926</name>
</gene>
<reference evidence="4 5" key="1">
    <citation type="submission" date="2015-09" db="EMBL/GenBank/DDBJ databases">
        <title>Draft genome of the parasitic nematode Teladorsagia circumcincta isolate WARC Sus (inbred).</title>
        <authorList>
            <person name="Mitreva M."/>
        </authorList>
    </citation>
    <scope>NUCLEOTIDE SEQUENCE [LARGE SCALE GENOMIC DNA]</scope>
    <source>
        <strain evidence="4 5">S</strain>
    </source>
</reference>
<dbReference type="SUPFAM" id="SSF53613">
    <property type="entry name" value="Ribokinase-like"/>
    <property type="match status" value="1"/>
</dbReference>
<feature type="non-terminal residue" evidence="4">
    <location>
        <position position="1"/>
    </location>
</feature>
<evidence type="ECO:0000259" key="3">
    <source>
        <dbReference type="Pfam" id="PF00294"/>
    </source>
</evidence>
<dbReference type="Gene3D" id="3.40.1190.20">
    <property type="match status" value="1"/>
</dbReference>
<dbReference type="Pfam" id="PF00294">
    <property type="entry name" value="PfkB"/>
    <property type="match status" value="1"/>
</dbReference>
<dbReference type="PANTHER" id="PTHR10584:SF166">
    <property type="entry name" value="RIBOKINASE"/>
    <property type="match status" value="1"/>
</dbReference>
<evidence type="ECO:0000313" key="4">
    <source>
        <dbReference type="EMBL" id="PIO58634.1"/>
    </source>
</evidence>
<sequence>EHIMVVSLGANLELDESSAVRHSDVLNDADVVIAQARVCQSGNKKIFELARQKGVLTLCNPAPSDQCEDRSIMDLVDILCINELEAAVISRTVVNDVDGARTAAAHIQRMGPRNVIITLGADDCNLAAFVLTIN</sequence>
<dbReference type="GO" id="GO:0005829">
    <property type="term" value="C:cytosol"/>
    <property type="evidence" value="ECO:0007669"/>
    <property type="project" value="TreeGrafter"/>
</dbReference>
<proteinExistence type="predicted"/>
<evidence type="ECO:0000256" key="2">
    <source>
        <dbReference type="ARBA" id="ARBA00022777"/>
    </source>
</evidence>
<dbReference type="EMBL" id="KZ360486">
    <property type="protein sequence ID" value="PIO58634.1"/>
    <property type="molecule type" value="Genomic_DNA"/>
</dbReference>
<evidence type="ECO:0000256" key="1">
    <source>
        <dbReference type="ARBA" id="ARBA00022679"/>
    </source>
</evidence>
<dbReference type="InterPro" id="IPR029056">
    <property type="entry name" value="Ribokinase-like"/>
</dbReference>
<dbReference type="GO" id="GO:0016301">
    <property type="term" value="F:kinase activity"/>
    <property type="evidence" value="ECO:0007669"/>
    <property type="project" value="UniProtKB-KW"/>
</dbReference>
<dbReference type="PANTHER" id="PTHR10584">
    <property type="entry name" value="SUGAR KINASE"/>
    <property type="match status" value="1"/>
</dbReference>
<keyword evidence="2" id="KW-0418">Kinase</keyword>